<evidence type="ECO:0000313" key="2">
    <source>
        <dbReference type="Proteomes" id="UP000030693"/>
    </source>
</evidence>
<accession>A0A058Z4D3</accession>
<protein>
    <submittedName>
        <fullName evidence="1">Uncharacterized protein</fullName>
    </submittedName>
</protein>
<dbReference type="Proteomes" id="UP000030693">
    <property type="component" value="Unassembled WGS sequence"/>
</dbReference>
<proteinExistence type="predicted"/>
<name>A0A058Z4D3_FONAL</name>
<reference evidence="1" key="1">
    <citation type="submission" date="2013-04" db="EMBL/GenBank/DDBJ databases">
        <title>The Genome Sequence of Fonticula alba ATCC 38817.</title>
        <authorList>
            <consortium name="The Broad Institute Genomics Platform"/>
            <person name="Russ C."/>
            <person name="Cuomo C."/>
            <person name="Burger G."/>
            <person name="Gray M.W."/>
            <person name="Holland P.W.H."/>
            <person name="King N."/>
            <person name="Lang F.B.F."/>
            <person name="Roger A.J."/>
            <person name="Ruiz-Trillo I."/>
            <person name="Brown M."/>
            <person name="Walker B."/>
            <person name="Young S."/>
            <person name="Zeng Q."/>
            <person name="Gargeya S."/>
            <person name="Fitzgerald M."/>
            <person name="Haas B."/>
            <person name="Abouelleil A."/>
            <person name="Allen A.W."/>
            <person name="Alvarado L."/>
            <person name="Arachchi H.M."/>
            <person name="Berlin A.M."/>
            <person name="Chapman S.B."/>
            <person name="Gainer-Dewar J."/>
            <person name="Goldberg J."/>
            <person name="Griggs A."/>
            <person name="Gujja S."/>
            <person name="Hansen M."/>
            <person name="Howarth C."/>
            <person name="Imamovic A."/>
            <person name="Ireland A."/>
            <person name="Larimer J."/>
            <person name="McCowan C."/>
            <person name="Murphy C."/>
            <person name="Pearson M."/>
            <person name="Poon T.W."/>
            <person name="Priest M."/>
            <person name="Roberts A."/>
            <person name="Saif S."/>
            <person name="Shea T."/>
            <person name="Sisk P."/>
            <person name="Sykes S."/>
            <person name="Wortman J."/>
            <person name="Nusbaum C."/>
            <person name="Birren B."/>
        </authorList>
    </citation>
    <scope>NUCLEOTIDE SEQUENCE [LARGE SCALE GENOMIC DNA]</scope>
    <source>
        <strain evidence="1">ATCC 38817</strain>
    </source>
</reference>
<sequence length="568" mass="62101">MCLEVRATCGRPAGSAGICPATFGRMCDRLPGSRELFLHWHGRLLVLIPDAGLSGGEIALGRVDIERHFAGQALVRAMASRSAARPSQVDVHLSPGPRPLECVHHADAVREFLRLLDYSVISVGQEIDLPAGGTTVRARVVRLMDTQLRALESGFLSMDHTPAFVHVSTPQGEPYVLRPPRSVLLQVPRLELGVRFPVAERPEYLTVEEDDLLVSERTLRSLEAHFLEPEPTILLGDRVRVVGYAGGGLRRNEALPGTGLLRYAEDVYHLPYTEPPELLALTCRVEWIGDRPPPRLRGIGQLERLLLEAIPLSYSLAGSWPELVFTPSRLTNGERASVEAGAVVPGLTRISFDMEAGGRLALAEADPLAVTLHCGRRRLLLLSVHLAPGVPPLYPGLHLPREVFQSVAESADEGQPGGCLFFLCQGRTFVARLADTHDLPGVVRLSAGFGHFLRGAPEPPPPRVRLRTPVWLSAVHVRVVPARASSGPVAVDLAPRDLVAGLSVAFADMSMALFERRPFREVVLVPEVLLDAEHQEVACGLLRRGHTQVRLYVRDVDLRPGKCPLRIE</sequence>
<dbReference type="EMBL" id="KB932209">
    <property type="protein sequence ID" value="KCV68382.1"/>
    <property type="molecule type" value="Genomic_DNA"/>
</dbReference>
<evidence type="ECO:0000313" key="1">
    <source>
        <dbReference type="EMBL" id="KCV68382.1"/>
    </source>
</evidence>
<dbReference type="GeneID" id="20530024"/>
<dbReference type="AlphaFoldDB" id="A0A058Z4D3"/>
<organism evidence="1">
    <name type="scientific">Fonticula alba</name>
    <name type="common">Slime mold</name>
    <dbReference type="NCBI Taxonomy" id="691883"/>
    <lineage>
        <taxon>Eukaryota</taxon>
        <taxon>Rotosphaerida</taxon>
        <taxon>Fonticulaceae</taxon>
        <taxon>Fonticula</taxon>
    </lineage>
</organism>
<dbReference type="RefSeq" id="XP_009497436.1">
    <property type="nucleotide sequence ID" value="XM_009499161.1"/>
</dbReference>
<keyword evidence="2" id="KW-1185">Reference proteome</keyword>
<gene>
    <name evidence="1" type="ORF">H696_05299</name>
</gene>